<dbReference type="PANTHER" id="PTHR46525:SF2">
    <property type="entry name" value="EMB|CAB72159.1"/>
    <property type="match status" value="1"/>
</dbReference>
<feature type="region of interest" description="Disordered" evidence="4">
    <location>
        <begin position="41"/>
        <end position="88"/>
    </location>
</feature>
<dbReference type="InterPro" id="IPR056743">
    <property type="entry name" value="TRM5-TYW2-like_MTfase"/>
</dbReference>
<dbReference type="PROSITE" id="PS51684">
    <property type="entry name" value="SAM_MT_TRM5_TYW2"/>
    <property type="match status" value="1"/>
</dbReference>
<dbReference type="InterPro" id="IPR029063">
    <property type="entry name" value="SAM-dependent_MTases_sf"/>
</dbReference>
<dbReference type="Gene3D" id="3.30.300.110">
    <property type="entry name" value="Met-10+ protein-like domains"/>
    <property type="match status" value="1"/>
</dbReference>
<comment type="caution">
    <text evidence="6">The sequence shown here is derived from an EMBL/GenBank/DDBJ whole genome shotgun (WGS) entry which is preliminary data.</text>
</comment>
<evidence type="ECO:0000259" key="5">
    <source>
        <dbReference type="PROSITE" id="PS51684"/>
    </source>
</evidence>
<gene>
    <name evidence="6" type="ORF">FEM48_Zijuj02G0094600</name>
</gene>
<accession>A0A978VUY6</accession>
<dbReference type="Pfam" id="PF04520">
    <property type="entry name" value="Senescence_reg"/>
    <property type="match status" value="1"/>
</dbReference>
<name>A0A978VUY6_ZIZJJ</name>
<dbReference type="PANTHER" id="PTHR46525">
    <property type="entry name" value="EMB|CAB72159.1"/>
    <property type="match status" value="1"/>
</dbReference>
<dbReference type="GO" id="GO:0006400">
    <property type="term" value="P:tRNA modification"/>
    <property type="evidence" value="ECO:0007669"/>
    <property type="project" value="UniProtKB-ARBA"/>
</dbReference>
<dbReference type="Proteomes" id="UP000813462">
    <property type="component" value="Unassembled WGS sequence"/>
</dbReference>
<proteinExistence type="inferred from homology"/>
<evidence type="ECO:0000256" key="1">
    <source>
        <dbReference type="ARBA" id="ARBA00022679"/>
    </source>
</evidence>
<sequence>MATSKSYFARQNYRFLPGDRDNHHHPSVITDSAFELDESDIYNSARSNSPECRRPVPSSRVVSKKSSSKRAPDSSDRTGATPSSLPVNIPDWSKILRDEYRDNRRRDSIDVNDDIDDDDDCEGGVRVPPHELLARQMARTRIASFSVHEGIGRTLKGRDLNRVRNAIWEKTGNIAHLNIHDELLPDEAVISKVIYDKYYPRIKIVVNIVGSITNKFTVPKFEVLAGGIDMVTEIKKHGSAFKLDYSLVYWNSKIEHEQRRLVSQFQVEEIICDMFAGIGPSAIAAALKGCIVYANDLNSESIHYLNVIAETNKVYDCFCGYNTDARELMSQRMKVLECGIELNSNVSTPTSSNVASRWSSLPSQIQDPIRGSGMFAQNKVSDG</sequence>
<protein>
    <recommendedName>
        <fullName evidence="5">SAM-dependent methyltransferase TRM5/TYW2-type domain-containing protein</fullName>
    </recommendedName>
</protein>
<feature type="domain" description="SAM-dependent methyltransferase TRM5/TYW2-type" evidence="5">
    <location>
        <begin position="168"/>
        <end position="383"/>
    </location>
</feature>
<evidence type="ECO:0000256" key="4">
    <source>
        <dbReference type="SAM" id="MobiDB-lite"/>
    </source>
</evidence>
<dbReference type="InterPro" id="IPR030382">
    <property type="entry name" value="MeTrfase_TRM5/TYW2"/>
</dbReference>
<dbReference type="Gene3D" id="3.40.50.150">
    <property type="entry name" value="Vaccinia Virus protein VP39"/>
    <property type="match status" value="1"/>
</dbReference>
<dbReference type="SUPFAM" id="SSF53335">
    <property type="entry name" value="S-adenosyl-L-methionine-dependent methyltransferases"/>
    <property type="match status" value="1"/>
</dbReference>
<reference evidence="6" key="1">
    <citation type="journal article" date="2021" name="Front. Plant Sci.">
        <title>Chromosome-Scale Genome Assembly for Chinese Sour Jujube and Insights Into Its Genome Evolution and Domestication Signature.</title>
        <authorList>
            <person name="Shen L.-Y."/>
            <person name="Luo H."/>
            <person name="Wang X.-L."/>
            <person name="Wang X.-M."/>
            <person name="Qiu X.-J."/>
            <person name="Liu H."/>
            <person name="Zhou S.-S."/>
            <person name="Jia K.-H."/>
            <person name="Nie S."/>
            <person name="Bao Y.-T."/>
            <person name="Zhang R.-G."/>
            <person name="Yun Q.-Z."/>
            <person name="Chai Y.-H."/>
            <person name="Lu J.-Y."/>
            <person name="Li Y."/>
            <person name="Zhao S.-W."/>
            <person name="Mao J.-F."/>
            <person name="Jia S.-G."/>
            <person name="Mao Y.-M."/>
        </authorList>
    </citation>
    <scope>NUCLEOTIDE SEQUENCE</scope>
    <source>
        <strain evidence="6">AT0</strain>
        <tissue evidence="6">Leaf</tissue>
    </source>
</reference>
<evidence type="ECO:0000313" key="7">
    <source>
        <dbReference type="Proteomes" id="UP000813462"/>
    </source>
</evidence>
<dbReference type="GO" id="GO:0010150">
    <property type="term" value="P:leaf senescence"/>
    <property type="evidence" value="ECO:0007669"/>
    <property type="project" value="UniProtKB-ARBA"/>
</dbReference>
<dbReference type="AlphaFoldDB" id="A0A978VUY6"/>
<dbReference type="EMBL" id="JAEACU010000002">
    <property type="protein sequence ID" value="KAH7542631.1"/>
    <property type="molecule type" value="Genomic_DNA"/>
</dbReference>
<organism evidence="6 7">
    <name type="scientific">Ziziphus jujuba var. spinosa</name>
    <dbReference type="NCBI Taxonomy" id="714518"/>
    <lineage>
        <taxon>Eukaryota</taxon>
        <taxon>Viridiplantae</taxon>
        <taxon>Streptophyta</taxon>
        <taxon>Embryophyta</taxon>
        <taxon>Tracheophyta</taxon>
        <taxon>Spermatophyta</taxon>
        <taxon>Magnoliopsida</taxon>
        <taxon>eudicotyledons</taxon>
        <taxon>Gunneridae</taxon>
        <taxon>Pentapetalae</taxon>
        <taxon>rosids</taxon>
        <taxon>fabids</taxon>
        <taxon>Rosales</taxon>
        <taxon>Rhamnaceae</taxon>
        <taxon>Paliureae</taxon>
        <taxon>Ziziphus</taxon>
    </lineage>
</organism>
<dbReference type="GO" id="GO:0016740">
    <property type="term" value="F:transferase activity"/>
    <property type="evidence" value="ECO:0007669"/>
    <property type="project" value="UniProtKB-KW"/>
</dbReference>
<keyword evidence="2" id="KW-0949">S-adenosyl-L-methionine</keyword>
<evidence type="ECO:0000256" key="3">
    <source>
        <dbReference type="ARBA" id="ARBA00034773"/>
    </source>
</evidence>
<keyword evidence="1" id="KW-0808">Transferase</keyword>
<evidence type="ECO:0000256" key="2">
    <source>
        <dbReference type="ARBA" id="ARBA00022691"/>
    </source>
</evidence>
<dbReference type="InterPro" id="IPR007608">
    <property type="entry name" value="Senescence_reg_S40"/>
</dbReference>
<comment type="similarity">
    <text evidence="3">Belongs to the senescence regulator S40 family.</text>
</comment>
<dbReference type="Pfam" id="PF02475">
    <property type="entry name" value="TRM5-TYW2_MTfase"/>
    <property type="match status" value="1"/>
</dbReference>
<feature type="compositionally biased region" description="Polar residues" evidence="4">
    <location>
        <begin position="41"/>
        <end position="50"/>
    </location>
</feature>
<feature type="compositionally biased region" description="Polar residues" evidence="4">
    <location>
        <begin position="77"/>
        <end position="86"/>
    </location>
</feature>
<evidence type="ECO:0000313" key="6">
    <source>
        <dbReference type="EMBL" id="KAH7542631.1"/>
    </source>
</evidence>